<sequence length="1210" mass="137307">MAGGRRRRHHFSRIHAFTCGKASMRDEHSLIGGPGFSRKVYCNDPERATASLLNYGENYVRTTKYTLATFLPKSLFEQFRRVANFYFLVCAVLSFFPVSPYSGVSNVVPLLVVVAATMVKEFIEDFRRKQQDIEMNNRKVKVHRGDGAFDSSKWRDLKVGDVVRVEKDEFFPADLILLASNYDDAICYVETMNLDGETNLKLKQALEGTSKLQEDSNFQNFRAVIKCEDPNANLYTFVGSMELEDQLYPLAPQQLLLRDSKLRNTDFVYGVVIFTGHDTKVMQNATDPPSKRSKIEKRMDKIIYGLFFVLILISFIGSIFFGIATNNDIENGRMKRWYLRPDDTDIYYDPNEPVTAAILHFLTALMLYGYLIPISLYVSIEIVKVLQSIFINQDVHMYYEETDKPAHARTSNLNEELGQVDTILSDKTGTLTCNSMEFIKCSIAGVAYGRGVTEVERALSRRHESQSGQELREKNIAKIGESKLSIKGFNFMDERIMNGNWTKEPNANVIQNFLRLLAVCHTAIPEVDEATGKVSYEAESPDEAAFVIAARELGFEFFERTHSAILLRELDPISGQKTERSYKLLNVLEFSSARKRMSVIVRDEEGKLLLLSKGADSVMFERIAKNGRDFEENTKQHIGEYADSGLRTLILAYRELNEEEYNQFNKEFTAAKNLVSADQEQVLEETIQNIEKDLILLGATAVEDKLQDGVPECIDKLAQAGIKLWVLTGDKMETAINIGFACSLLRQGMKQIIISSDTPENKSLEKMEDKSAAEAAIKSSVLRQLREAKALLSTSHENYEALALIIDGKSLTYALEDDVKDLFLELAIGCASVICCRSSPKQKALVTRLVKMRTGSTTLAIGDGANDVGMLQEADIGIGISGVEGMQAVMSSDIAIAQFRFLERLLLVHGHWCYRRISSMICYFFYKNIAFGFTLFFYEIYASFSGQAAYNDWFMSLYNVFFTSLPVIALGVFDQDVSSKLCLKFPLLYQEGIQNILFSWKRIIGWALNGVVTSAIVFFFCIRTMEHQAFRKGGQVVGLEVLGATMYTCVVWVVNCQMALSISYFTYIQHIFIWGSIIFWYIFLMAYGAIDPSFSTTAYKVFIEALAPAPSFWFITLLILIACLLPYFIYASIQMRFFPMYHQMIQWIRKDGQTSDPEFCNVVRQRSIRHTTVGFTARLEASKRFEASKRVEVPYRFEASKLTEGMSEDR</sequence>
<comment type="subcellular location">
    <subcellularLocation>
        <location evidence="1 16">Membrane</location>
        <topology evidence="1 16">Multi-pass membrane protein</topology>
    </subcellularLocation>
</comment>
<dbReference type="InterPro" id="IPR036412">
    <property type="entry name" value="HAD-like_sf"/>
</dbReference>
<dbReference type="GO" id="GO:1901703">
    <property type="term" value="P:protein localization involved in auxin polar transport"/>
    <property type="evidence" value="ECO:0007669"/>
    <property type="project" value="UniProtKB-ARBA"/>
</dbReference>
<comment type="cofactor">
    <cofactor evidence="15">
        <name>Mg(2+)</name>
        <dbReference type="ChEBI" id="CHEBI:18420"/>
    </cofactor>
</comment>
<evidence type="ECO:0000256" key="2">
    <source>
        <dbReference type="ARBA" id="ARBA00008109"/>
    </source>
</evidence>
<evidence type="ECO:0000256" key="13">
    <source>
        <dbReference type="PIRSR" id="PIRSR606539-1"/>
    </source>
</evidence>
<evidence type="ECO:0000256" key="3">
    <source>
        <dbReference type="ARBA" id="ARBA00022692"/>
    </source>
</evidence>
<dbReference type="Gene3D" id="2.70.150.10">
    <property type="entry name" value="Calcium-transporting ATPase, cytoplasmic transduction domain A"/>
    <property type="match status" value="1"/>
</dbReference>
<dbReference type="FunFam" id="3.40.1110.10:FF:000042">
    <property type="entry name" value="Phospholipid-transporting ATPase"/>
    <property type="match status" value="1"/>
</dbReference>
<feature type="transmembrane region" description="Helical" evidence="16">
    <location>
        <begin position="357"/>
        <end position="378"/>
    </location>
</feature>
<evidence type="ECO:0000256" key="6">
    <source>
        <dbReference type="ARBA" id="ARBA00022840"/>
    </source>
</evidence>
<keyword evidence="9 16" id="KW-1133">Transmembrane helix</keyword>
<dbReference type="Proteomes" id="UP001386955">
    <property type="component" value="Unassembled WGS sequence"/>
</dbReference>
<feature type="domain" description="P-type ATPase N-terminal" evidence="17">
    <location>
        <begin position="40"/>
        <end position="105"/>
    </location>
</feature>
<dbReference type="GO" id="GO:0000287">
    <property type="term" value="F:magnesium ion binding"/>
    <property type="evidence" value="ECO:0007669"/>
    <property type="project" value="UniProtKB-UniRule"/>
</dbReference>
<proteinExistence type="inferred from homology"/>
<dbReference type="GO" id="GO:0005524">
    <property type="term" value="F:ATP binding"/>
    <property type="evidence" value="ECO:0007669"/>
    <property type="project" value="UniProtKB-UniRule"/>
</dbReference>
<keyword evidence="10 16" id="KW-0472">Membrane</keyword>
<comment type="catalytic activity">
    <reaction evidence="11 16">
        <text>ATP + H2O + phospholipidSide 1 = ADP + phosphate + phospholipidSide 2.</text>
        <dbReference type="EC" id="7.6.2.1"/>
    </reaction>
</comment>
<dbReference type="Pfam" id="PF16212">
    <property type="entry name" value="PhoLip_ATPase_C"/>
    <property type="match status" value="1"/>
</dbReference>
<dbReference type="InterPro" id="IPR001757">
    <property type="entry name" value="P_typ_ATPase"/>
</dbReference>
<feature type="binding site" evidence="14">
    <location>
        <position position="867"/>
    </location>
    <ligand>
        <name>ATP</name>
        <dbReference type="ChEBI" id="CHEBI:30616"/>
    </ligand>
</feature>
<dbReference type="GO" id="GO:0005886">
    <property type="term" value="C:plasma membrane"/>
    <property type="evidence" value="ECO:0007669"/>
    <property type="project" value="TreeGrafter"/>
</dbReference>
<feature type="transmembrane region" description="Helical" evidence="16">
    <location>
        <begin position="83"/>
        <end position="101"/>
    </location>
</feature>
<gene>
    <name evidence="19" type="ORF">VNO78_23627</name>
</gene>
<feature type="transmembrane region" description="Helical" evidence="16">
    <location>
        <begin position="1110"/>
        <end position="1130"/>
    </location>
</feature>
<evidence type="ECO:0000259" key="17">
    <source>
        <dbReference type="Pfam" id="PF16209"/>
    </source>
</evidence>
<protein>
    <recommendedName>
        <fullName evidence="16">Phospholipid-transporting ATPase</fullName>
        <ecNumber evidence="16">7.6.2.1</ecNumber>
    </recommendedName>
</protein>
<dbReference type="Gene3D" id="3.40.50.1000">
    <property type="entry name" value="HAD superfamily/HAD-like"/>
    <property type="match status" value="1"/>
</dbReference>
<feature type="transmembrane region" description="Helical" evidence="16">
    <location>
        <begin position="1003"/>
        <end position="1025"/>
    </location>
</feature>
<feature type="transmembrane region" description="Helical" evidence="16">
    <location>
        <begin position="953"/>
        <end position="973"/>
    </location>
</feature>
<feature type="transmembrane region" description="Helical" evidence="16">
    <location>
        <begin position="302"/>
        <end position="324"/>
    </location>
</feature>
<dbReference type="AlphaFoldDB" id="A0AAN9XDZ1"/>
<feature type="binding site" evidence="15">
    <location>
        <position position="428"/>
    </location>
    <ligand>
        <name>Mg(2+)</name>
        <dbReference type="ChEBI" id="CHEBI:18420"/>
    </ligand>
</feature>
<evidence type="ECO:0000256" key="4">
    <source>
        <dbReference type="ARBA" id="ARBA00022723"/>
    </source>
</evidence>
<dbReference type="GO" id="GO:0140326">
    <property type="term" value="F:ATPase-coupled intramembrane lipid transporter activity"/>
    <property type="evidence" value="ECO:0007669"/>
    <property type="project" value="UniProtKB-EC"/>
</dbReference>
<dbReference type="GO" id="GO:0045332">
    <property type="term" value="P:phospholipid translocation"/>
    <property type="evidence" value="ECO:0007669"/>
    <property type="project" value="TreeGrafter"/>
</dbReference>
<dbReference type="SUPFAM" id="SSF81660">
    <property type="entry name" value="Metal cation-transporting ATPase, ATP-binding domain N"/>
    <property type="match status" value="1"/>
</dbReference>
<feature type="binding site" evidence="14">
    <location>
        <position position="427"/>
    </location>
    <ligand>
        <name>ATP</name>
        <dbReference type="ChEBI" id="CHEBI:30616"/>
    </ligand>
</feature>
<dbReference type="InterPro" id="IPR006539">
    <property type="entry name" value="P-type_ATPase_IV"/>
</dbReference>
<feature type="domain" description="P-type ATPase C-terminal" evidence="18">
    <location>
        <begin position="889"/>
        <end position="1139"/>
    </location>
</feature>
<evidence type="ECO:0000256" key="10">
    <source>
        <dbReference type="ARBA" id="ARBA00023136"/>
    </source>
</evidence>
<evidence type="ECO:0000313" key="19">
    <source>
        <dbReference type="EMBL" id="KAK7388800.1"/>
    </source>
</evidence>
<dbReference type="InterPro" id="IPR023214">
    <property type="entry name" value="HAD_sf"/>
</dbReference>
<evidence type="ECO:0000256" key="7">
    <source>
        <dbReference type="ARBA" id="ARBA00022842"/>
    </source>
</evidence>
<dbReference type="CDD" id="cd02073">
    <property type="entry name" value="P-type_ATPase_APLT_Dnf-like"/>
    <property type="match status" value="1"/>
</dbReference>
<name>A0AAN9XDZ1_PSOTE</name>
<feature type="transmembrane region" description="Helical" evidence="16">
    <location>
        <begin position="107"/>
        <end position="123"/>
    </location>
</feature>
<dbReference type="GO" id="GO:0016887">
    <property type="term" value="F:ATP hydrolysis activity"/>
    <property type="evidence" value="ECO:0007669"/>
    <property type="project" value="InterPro"/>
</dbReference>
<keyword evidence="5 14" id="KW-0547">Nucleotide-binding</keyword>
<keyword evidence="20" id="KW-1185">Reference proteome</keyword>
<keyword evidence="6 14" id="KW-0067">ATP-binding</keyword>
<evidence type="ECO:0000259" key="18">
    <source>
        <dbReference type="Pfam" id="PF16212"/>
    </source>
</evidence>
<dbReference type="InterPro" id="IPR044492">
    <property type="entry name" value="P_typ_ATPase_HD_dom"/>
</dbReference>
<feature type="transmembrane region" description="Helical" evidence="16">
    <location>
        <begin position="924"/>
        <end position="941"/>
    </location>
</feature>
<comment type="similarity">
    <text evidence="2 16">Belongs to the cation transport ATPase (P-type) (TC 3.A.3) family. Type IV subfamily.</text>
</comment>
<evidence type="ECO:0000256" key="1">
    <source>
        <dbReference type="ARBA" id="ARBA00004141"/>
    </source>
</evidence>
<dbReference type="InterPro" id="IPR023298">
    <property type="entry name" value="ATPase_P-typ_TM_dom_sf"/>
</dbReference>
<feature type="binding site" evidence="14">
    <location>
        <position position="729"/>
    </location>
    <ligand>
        <name>ATP</name>
        <dbReference type="ChEBI" id="CHEBI:30616"/>
    </ligand>
</feature>
<reference evidence="19 20" key="1">
    <citation type="submission" date="2024-01" db="EMBL/GenBank/DDBJ databases">
        <title>The genomes of 5 underutilized Papilionoideae crops provide insights into root nodulation and disease resistanc.</title>
        <authorList>
            <person name="Jiang F."/>
        </authorList>
    </citation>
    <scope>NUCLEOTIDE SEQUENCE [LARGE SCALE GENOMIC DNA]</scope>
    <source>
        <strain evidence="19">DUOXIRENSHENG_FW03</strain>
        <tissue evidence="19">Leaves</tissue>
    </source>
</reference>
<dbReference type="Gene3D" id="3.40.1110.10">
    <property type="entry name" value="Calcium-transporting ATPase, cytoplasmic domain N"/>
    <property type="match status" value="1"/>
</dbReference>
<dbReference type="FunFam" id="2.70.150.10:FF:000023">
    <property type="entry name" value="Phospholipid-transporting ATPase"/>
    <property type="match status" value="1"/>
</dbReference>
<dbReference type="SUPFAM" id="SSF56784">
    <property type="entry name" value="HAD-like"/>
    <property type="match status" value="1"/>
</dbReference>
<feature type="binding site" evidence="14">
    <location>
        <position position="843"/>
    </location>
    <ligand>
        <name>ATP</name>
        <dbReference type="ChEBI" id="CHEBI:30616"/>
    </ligand>
</feature>
<feature type="binding site" evidence="14">
    <location>
        <position position="728"/>
    </location>
    <ligand>
        <name>ATP</name>
        <dbReference type="ChEBI" id="CHEBI:30616"/>
    </ligand>
</feature>
<feature type="binding site" evidence="15">
    <location>
        <position position="867"/>
    </location>
    <ligand>
        <name>Mg(2+)</name>
        <dbReference type="ChEBI" id="CHEBI:18420"/>
    </ligand>
</feature>
<dbReference type="PANTHER" id="PTHR24092">
    <property type="entry name" value="PROBABLE PHOSPHOLIPID-TRANSPORTING ATPASE"/>
    <property type="match status" value="1"/>
</dbReference>
<dbReference type="SFLD" id="SFLDG00002">
    <property type="entry name" value="C1.7:_P-type_atpase_like"/>
    <property type="match status" value="1"/>
</dbReference>
<dbReference type="NCBIfam" id="TIGR01494">
    <property type="entry name" value="ATPase_P-type"/>
    <property type="match status" value="1"/>
</dbReference>
<dbReference type="Pfam" id="PF13246">
    <property type="entry name" value="Cation_ATPase"/>
    <property type="match status" value="1"/>
</dbReference>
<evidence type="ECO:0000313" key="20">
    <source>
        <dbReference type="Proteomes" id="UP001386955"/>
    </source>
</evidence>
<dbReference type="EC" id="7.6.2.1" evidence="16"/>
<dbReference type="InterPro" id="IPR023299">
    <property type="entry name" value="ATPase_P-typ_cyto_dom_N"/>
</dbReference>
<feature type="binding site" evidence="14">
    <location>
        <position position="647"/>
    </location>
    <ligand>
        <name>ATP</name>
        <dbReference type="ChEBI" id="CHEBI:30616"/>
    </ligand>
</feature>
<organism evidence="19 20">
    <name type="scientific">Psophocarpus tetragonolobus</name>
    <name type="common">Winged bean</name>
    <name type="synonym">Dolichos tetragonolobus</name>
    <dbReference type="NCBI Taxonomy" id="3891"/>
    <lineage>
        <taxon>Eukaryota</taxon>
        <taxon>Viridiplantae</taxon>
        <taxon>Streptophyta</taxon>
        <taxon>Embryophyta</taxon>
        <taxon>Tracheophyta</taxon>
        <taxon>Spermatophyta</taxon>
        <taxon>Magnoliopsida</taxon>
        <taxon>eudicotyledons</taxon>
        <taxon>Gunneridae</taxon>
        <taxon>Pentapetalae</taxon>
        <taxon>rosids</taxon>
        <taxon>fabids</taxon>
        <taxon>Fabales</taxon>
        <taxon>Fabaceae</taxon>
        <taxon>Papilionoideae</taxon>
        <taxon>50 kb inversion clade</taxon>
        <taxon>NPAAA clade</taxon>
        <taxon>indigoferoid/millettioid clade</taxon>
        <taxon>Phaseoleae</taxon>
        <taxon>Psophocarpus</taxon>
    </lineage>
</organism>
<evidence type="ECO:0000256" key="15">
    <source>
        <dbReference type="PIRSR" id="PIRSR606539-3"/>
    </source>
</evidence>
<evidence type="ECO:0000256" key="12">
    <source>
        <dbReference type="ARBA" id="ARBA00054150"/>
    </source>
</evidence>
<accession>A0AAN9XDZ1</accession>
<evidence type="ECO:0000256" key="14">
    <source>
        <dbReference type="PIRSR" id="PIRSR606539-2"/>
    </source>
</evidence>
<keyword evidence="8 16" id="KW-1278">Translocase</keyword>
<dbReference type="InterPro" id="IPR032630">
    <property type="entry name" value="P_typ_ATPase_c"/>
</dbReference>
<dbReference type="NCBIfam" id="TIGR01652">
    <property type="entry name" value="ATPase-Plipid"/>
    <property type="match status" value="1"/>
</dbReference>
<dbReference type="InterPro" id="IPR018303">
    <property type="entry name" value="ATPase_P-typ_P_site"/>
</dbReference>
<keyword evidence="7 15" id="KW-0460">Magnesium</keyword>
<feature type="binding site" evidence="14">
    <location>
        <position position="837"/>
    </location>
    <ligand>
        <name>ATP</name>
        <dbReference type="ChEBI" id="CHEBI:30616"/>
    </ligand>
</feature>
<feature type="binding site" evidence="15">
    <location>
        <position position="863"/>
    </location>
    <ligand>
        <name>Mg(2+)</name>
        <dbReference type="ChEBI" id="CHEBI:18420"/>
    </ligand>
</feature>
<dbReference type="InterPro" id="IPR008250">
    <property type="entry name" value="ATPase_P-typ_transduc_dom_A_sf"/>
</dbReference>
<keyword evidence="3 16" id="KW-0812">Transmembrane</keyword>
<dbReference type="Pfam" id="PF16209">
    <property type="entry name" value="PhoLip_ATPase_N"/>
    <property type="match status" value="1"/>
</dbReference>
<feature type="transmembrane region" description="Helical" evidence="16">
    <location>
        <begin position="1071"/>
        <end position="1090"/>
    </location>
</feature>
<feature type="binding site" evidence="15">
    <location>
        <position position="426"/>
    </location>
    <ligand>
        <name>Mg(2+)</name>
        <dbReference type="ChEBI" id="CHEBI:18420"/>
    </ligand>
</feature>
<feature type="binding site" evidence="14">
    <location>
        <position position="613"/>
    </location>
    <ligand>
        <name>ATP</name>
        <dbReference type="ChEBI" id="CHEBI:30616"/>
    </ligand>
</feature>
<feature type="binding site" evidence="14">
    <location>
        <position position="730"/>
    </location>
    <ligand>
        <name>ATP</name>
        <dbReference type="ChEBI" id="CHEBI:30616"/>
    </ligand>
</feature>
<evidence type="ECO:0000256" key="5">
    <source>
        <dbReference type="ARBA" id="ARBA00022741"/>
    </source>
</evidence>
<feature type="binding site" evidence="14">
    <location>
        <position position="426"/>
    </location>
    <ligand>
        <name>ATP</name>
        <dbReference type="ChEBI" id="CHEBI:30616"/>
    </ligand>
</feature>
<keyword evidence="4 15" id="KW-0479">Metal-binding</keyword>
<dbReference type="EMBL" id="JAYMYS010000006">
    <property type="protein sequence ID" value="KAK7388800.1"/>
    <property type="molecule type" value="Genomic_DNA"/>
</dbReference>
<comment type="caution">
    <text evidence="19">The sequence shown here is derived from an EMBL/GenBank/DDBJ whole genome shotgun (WGS) entry which is preliminary data.</text>
</comment>
<dbReference type="InterPro" id="IPR032631">
    <property type="entry name" value="P-type_ATPase_N"/>
</dbReference>
<dbReference type="PRINTS" id="PR00119">
    <property type="entry name" value="CATATPASE"/>
</dbReference>
<feature type="active site" description="4-aspartylphosphate intermediate" evidence="13">
    <location>
        <position position="426"/>
    </location>
</feature>
<dbReference type="FunFam" id="3.40.50.1000:FF:000014">
    <property type="entry name" value="Phospholipid-transporting ATPase"/>
    <property type="match status" value="1"/>
</dbReference>
<evidence type="ECO:0000256" key="8">
    <source>
        <dbReference type="ARBA" id="ARBA00022967"/>
    </source>
</evidence>
<feature type="binding site" evidence="14">
    <location>
        <position position="866"/>
    </location>
    <ligand>
        <name>ATP</name>
        <dbReference type="ChEBI" id="CHEBI:30616"/>
    </ligand>
</feature>
<feature type="binding site" evidence="14">
    <location>
        <position position="590"/>
    </location>
    <ligand>
        <name>ATP</name>
        <dbReference type="ChEBI" id="CHEBI:30616"/>
    </ligand>
</feature>
<dbReference type="SFLD" id="SFLDF00027">
    <property type="entry name" value="p-type_atpase"/>
    <property type="match status" value="1"/>
</dbReference>
<feature type="binding site" evidence="14">
    <location>
        <position position="428"/>
    </location>
    <ligand>
        <name>ATP</name>
        <dbReference type="ChEBI" id="CHEBI:30616"/>
    </ligand>
</feature>
<dbReference type="SUPFAM" id="SSF81665">
    <property type="entry name" value="Calcium ATPase, transmembrane domain M"/>
    <property type="match status" value="1"/>
</dbReference>
<dbReference type="PROSITE" id="PS00154">
    <property type="entry name" value="ATPASE_E1_E2"/>
    <property type="match status" value="1"/>
</dbReference>
<evidence type="ECO:0000256" key="9">
    <source>
        <dbReference type="ARBA" id="ARBA00022989"/>
    </source>
</evidence>
<comment type="function">
    <text evidence="12">Involved in transport of phospholipids.</text>
</comment>
<evidence type="ECO:0000256" key="16">
    <source>
        <dbReference type="RuleBase" id="RU362033"/>
    </source>
</evidence>
<evidence type="ECO:0000256" key="11">
    <source>
        <dbReference type="ARBA" id="ARBA00034036"/>
    </source>
</evidence>
<dbReference type="PANTHER" id="PTHR24092:SF70">
    <property type="entry name" value="PHOSPHOLIPID-TRANSPORTING ATPASE"/>
    <property type="match status" value="1"/>
</dbReference>
<dbReference type="SFLD" id="SFLDS00003">
    <property type="entry name" value="Haloacid_Dehalogenase"/>
    <property type="match status" value="1"/>
</dbReference>
<feature type="binding site" evidence="14">
    <location>
        <position position="543"/>
    </location>
    <ligand>
        <name>ATP</name>
        <dbReference type="ChEBI" id="CHEBI:30616"/>
    </ligand>
</feature>
<dbReference type="SUPFAM" id="SSF81653">
    <property type="entry name" value="Calcium ATPase, transduction domain A"/>
    <property type="match status" value="1"/>
</dbReference>